<dbReference type="InterPro" id="IPR038418">
    <property type="entry name" value="6-PTP_synth/QueD_sf"/>
</dbReference>
<comment type="pathway">
    <text evidence="1">Purine metabolism; 7-cyano-7-deazaguanine biosynthesis.</text>
</comment>
<gene>
    <name evidence="7" type="ORF">RIF25_11665</name>
</gene>
<evidence type="ECO:0000313" key="8">
    <source>
        <dbReference type="Proteomes" id="UP001268256"/>
    </source>
</evidence>
<dbReference type="InterPro" id="IPR007115">
    <property type="entry name" value="6-PTP_synth/QueD"/>
</dbReference>
<evidence type="ECO:0000256" key="6">
    <source>
        <dbReference type="ARBA" id="ARBA00048807"/>
    </source>
</evidence>
<dbReference type="SUPFAM" id="SSF55620">
    <property type="entry name" value="Tetrahydrobiopterin biosynthesis enzymes-like"/>
    <property type="match status" value="1"/>
</dbReference>
<dbReference type="PANTHER" id="PTHR12589">
    <property type="entry name" value="PYRUVOYL TETRAHYDROBIOPTERIN SYNTHASE"/>
    <property type="match status" value="1"/>
</dbReference>
<organism evidence="7 8">
    <name type="scientific">Pseudocalidococcus azoricus BACA0444</name>
    <dbReference type="NCBI Taxonomy" id="2918990"/>
    <lineage>
        <taxon>Bacteria</taxon>
        <taxon>Bacillati</taxon>
        <taxon>Cyanobacteriota</taxon>
        <taxon>Cyanophyceae</taxon>
        <taxon>Acaryochloridales</taxon>
        <taxon>Thermosynechococcaceae</taxon>
        <taxon>Pseudocalidococcus</taxon>
        <taxon>Pseudocalidococcus azoricus</taxon>
    </lineage>
</organism>
<accession>A0AAE4JWK0</accession>
<dbReference type="AlphaFoldDB" id="A0AAE4JWK0"/>
<evidence type="ECO:0000256" key="1">
    <source>
        <dbReference type="ARBA" id="ARBA00005061"/>
    </source>
</evidence>
<comment type="similarity">
    <text evidence="2">Belongs to the PTPS family. QueD subfamily.</text>
</comment>
<reference evidence="8" key="1">
    <citation type="submission" date="2023-07" db="EMBL/GenBank/DDBJ databases">
        <authorList>
            <person name="Luz R."/>
            <person name="Cordeiro R."/>
            <person name="Fonseca A."/>
            <person name="Goncalves V."/>
        </authorList>
    </citation>
    <scope>NUCLEOTIDE SEQUENCE [LARGE SCALE GENOMIC DNA]</scope>
    <source>
        <strain evidence="8">BACA0444</strain>
    </source>
</reference>
<proteinExistence type="inferred from homology"/>
<dbReference type="GO" id="GO:0070497">
    <property type="term" value="F:6-carboxytetrahydropterin synthase activity"/>
    <property type="evidence" value="ECO:0007669"/>
    <property type="project" value="UniProtKB-EC"/>
</dbReference>
<evidence type="ECO:0000256" key="2">
    <source>
        <dbReference type="ARBA" id="ARBA00008900"/>
    </source>
</evidence>
<comment type="caution">
    <text evidence="7">The sequence shown here is derived from an EMBL/GenBank/DDBJ whole genome shotgun (WGS) entry which is preliminary data.</text>
</comment>
<dbReference type="RefSeq" id="WP_322878707.1">
    <property type="nucleotide sequence ID" value="NZ_JAVMIP010000012.1"/>
</dbReference>
<dbReference type="EC" id="4.1.2.50" evidence="3"/>
<evidence type="ECO:0000256" key="4">
    <source>
        <dbReference type="ARBA" id="ARBA00018141"/>
    </source>
</evidence>
<protein>
    <recommendedName>
        <fullName evidence="4">6-carboxy-5,6,7,8-tetrahydropterin synthase</fullName>
        <ecNumber evidence="3">4.1.2.50</ecNumber>
    </recommendedName>
    <alternativeName>
        <fullName evidence="5">Queuosine biosynthesis protein QueD</fullName>
    </alternativeName>
</protein>
<keyword evidence="7" id="KW-0456">Lyase</keyword>
<dbReference type="PANTHER" id="PTHR12589:SF8">
    <property type="entry name" value="6-CARBOXY-5,6,7,8-TETRAHYDROPTERIN SYNTHASE"/>
    <property type="match status" value="1"/>
</dbReference>
<dbReference type="EMBL" id="JAVMIP010000012">
    <property type="protein sequence ID" value="MDS3861465.1"/>
    <property type="molecule type" value="Genomic_DNA"/>
</dbReference>
<dbReference type="Pfam" id="PF01242">
    <property type="entry name" value="PTPS"/>
    <property type="match status" value="1"/>
</dbReference>
<evidence type="ECO:0000256" key="5">
    <source>
        <dbReference type="ARBA" id="ARBA00031449"/>
    </source>
</evidence>
<sequence length="145" mass="16939">MFRLEIRHNLEMAHRFYQAENSPKCRSIHGHSWQVILTLRAPQLNPQAMVIEFGELKLVWRAWLDQNLDHALLLYQGDPVVKLLQAHDPDLRLFTLTTDPTTECLAEFLYHQAQQILTDLNADPQIQVERLRIEETAINSAEYLP</sequence>
<comment type="catalytic activity">
    <reaction evidence="6">
        <text>7,8-dihydroneopterin 3'-triphosphate + H2O = 6-carboxy-5,6,7,8-tetrahydropterin + triphosphate + acetaldehyde + 2 H(+)</text>
        <dbReference type="Rhea" id="RHEA:27966"/>
        <dbReference type="ChEBI" id="CHEBI:15343"/>
        <dbReference type="ChEBI" id="CHEBI:15377"/>
        <dbReference type="ChEBI" id="CHEBI:15378"/>
        <dbReference type="ChEBI" id="CHEBI:18036"/>
        <dbReference type="ChEBI" id="CHEBI:58462"/>
        <dbReference type="ChEBI" id="CHEBI:61032"/>
        <dbReference type="EC" id="4.1.2.50"/>
    </reaction>
</comment>
<dbReference type="Gene3D" id="3.30.479.10">
    <property type="entry name" value="6-pyruvoyl tetrahydropterin synthase/QueD"/>
    <property type="match status" value="1"/>
</dbReference>
<name>A0AAE4JWK0_9CYAN</name>
<dbReference type="Proteomes" id="UP001268256">
    <property type="component" value="Unassembled WGS sequence"/>
</dbReference>
<keyword evidence="8" id="KW-1185">Reference proteome</keyword>
<evidence type="ECO:0000313" key="7">
    <source>
        <dbReference type="EMBL" id="MDS3861465.1"/>
    </source>
</evidence>
<evidence type="ECO:0000256" key="3">
    <source>
        <dbReference type="ARBA" id="ARBA00012982"/>
    </source>
</evidence>